<dbReference type="AlphaFoldDB" id="A0A1J1J7L0"/>
<keyword evidence="5" id="KW-0677">Repeat</keyword>
<name>A0A1J1J7L0_9DIPT</name>
<dbReference type="Gene3D" id="3.80.10.10">
    <property type="entry name" value="Ribonuclease Inhibitor"/>
    <property type="match status" value="1"/>
</dbReference>
<comment type="subcellular location">
    <subcellularLocation>
        <location evidence="1">Membrane</location>
        <topology evidence="1">Single-pass type I membrane protein</topology>
    </subcellularLocation>
</comment>
<evidence type="ECO:0000256" key="10">
    <source>
        <dbReference type="ARBA" id="ARBA00023319"/>
    </source>
</evidence>
<keyword evidence="10" id="KW-0393">Immunoglobulin domain</keyword>
<keyword evidence="13" id="KW-1185">Reference proteome</keyword>
<evidence type="ECO:0000313" key="13">
    <source>
        <dbReference type="Proteomes" id="UP000183832"/>
    </source>
</evidence>
<evidence type="ECO:0000256" key="3">
    <source>
        <dbReference type="ARBA" id="ARBA00022614"/>
    </source>
</evidence>
<keyword evidence="8" id="KW-0472">Membrane</keyword>
<evidence type="ECO:0000313" key="12">
    <source>
        <dbReference type="EMBL" id="CRL08375.1"/>
    </source>
</evidence>
<reference evidence="12 13" key="1">
    <citation type="submission" date="2015-04" db="EMBL/GenBank/DDBJ databases">
        <authorList>
            <person name="Syromyatnikov M.Y."/>
            <person name="Popov V.N."/>
        </authorList>
    </citation>
    <scope>NUCLEOTIDE SEQUENCE [LARGE SCALE GENOMIC DNA]</scope>
</reference>
<dbReference type="InterPro" id="IPR001611">
    <property type="entry name" value="Leu-rich_rpt"/>
</dbReference>
<dbReference type="EMBL" id="CVRI01000075">
    <property type="protein sequence ID" value="CRL08375.1"/>
    <property type="molecule type" value="Genomic_DNA"/>
</dbReference>
<dbReference type="PROSITE" id="PS51450">
    <property type="entry name" value="LRR"/>
    <property type="match status" value="1"/>
</dbReference>
<comment type="similarity">
    <text evidence="2">Belongs to the immunoglobulin superfamily. AMIGO family.</text>
</comment>
<evidence type="ECO:0000256" key="5">
    <source>
        <dbReference type="ARBA" id="ARBA00022737"/>
    </source>
</evidence>
<keyword evidence="7" id="KW-1133">Transmembrane helix</keyword>
<feature type="chain" id="PRO_5009619195" evidence="11">
    <location>
        <begin position="17"/>
        <end position="281"/>
    </location>
</feature>
<dbReference type="OrthoDB" id="7786319at2759"/>
<keyword evidence="11" id="KW-0732">Signal</keyword>
<dbReference type="InterPro" id="IPR031283">
    <property type="entry name" value="AMIGO"/>
</dbReference>
<evidence type="ECO:0000256" key="7">
    <source>
        <dbReference type="ARBA" id="ARBA00022989"/>
    </source>
</evidence>
<dbReference type="InterPro" id="IPR032675">
    <property type="entry name" value="LRR_dom_sf"/>
</dbReference>
<dbReference type="Proteomes" id="UP000183832">
    <property type="component" value="Unassembled WGS sequence"/>
</dbReference>
<dbReference type="SMART" id="SM00369">
    <property type="entry name" value="LRR_TYP"/>
    <property type="match status" value="4"/>
</dbReference>
<dbReference type="STRING" id="568069.A0A1J1J7L0"/>
<dbReference type="SUPFAM" id="SSF52058">
    <property type="entry name" value="L domain-like"/>
    <property type="match status" value="1"/>
</dbReference>
<dbReference type="GO" id="GO:0007155">
    <property type="term" value="P:cell adhesion"/>
    <property type="evidence" value="ECO:0007669"/>
    <property type="project" value="UniProtKB-KW"/>
</dbReference>
<accession>A0A1J1J7L0</accession>
<evidence type="ECO:0000256" key="4">
    <source>
        <dbReference type="ARBA" id="ARBA00022692"/>
    </source>
</evidence>
<feature type="signal peptide" evidence="11">
    <location>
        <begin position="1"/>
        <end position="16"/>
    </location>
</feature>
<gene>
    <name evidence="12" type="ORF">CLUMA_CG021286</name>
</gene>
<dbReference type="GO" id="GO:0016020">
    <property type="term" value="C:membrane"/>
    <property type="evidence" value="ECO:0007669"/>
    <property type="project" value="UniProtKB-SubCell"/>
</dbReference>
<evidence type="ECO:0000256" key="2">
    <source>
        <dbReference type="ARBA" id="ARBA00005670"/>
    </source>
</evidence>
<evidence type="ECO:0000256" key="1">
    <source>
        <dbReference type="ARBA" id="ARBA00004479"/>
    </source>
</evidence>
<dbReference type="PANTHER" id="PTHR24368:SF210">
    <property type="entry name" value="SURFACE ANTIGEN BSPA-LIKE"/>
    <property type="match status" value="1"/>
</dbReference>
<dbReference type="PANTHER" id="PTHR24368">
    <property type="entry name" value="AMPHOTERIN-INDUCED PROTEIN"/>
    <property type="match status" value="1"/>
</dbReference>
<dbReference type="InterPro" id="IPR003591">
    <property type="entry name" value="Leu-rich_rpt_typical-subtyp"/>
</dbReference>
<evidence type="ECO:0000256" key="6">
    <source>
        <dbReference type="ARBA" id="ARBA00022889"/>
    </source>
</evidence>
<evidence type="ECO:0000256" key="8">
    <source>
        <dbReference type="ARBA" id="ARBA00023136"/>
    </source>
</evidence>
<keyword evidence="3" id="KW-0433">Leucine-rich repeat</keyword>
<keyword evidence="4" id="KW-0812">Transmembrane</keyword>
<organism evidence="12 13">
    <name type="scientific">Clunio marinus</name>
    <dbReference type="NCBI Taxonomy" id="568069"/>
    <lineage>
        <taxon>Eukaryota</taxon>
        <taxon>Metazoa</taxon>
        <taxon>Ecdysozoa</taxon>
        <taxon>Arthropoda</taxon>
        <taxon>Hexapoda</taxon>
        <taxon>Insecta</taxon>
        <taxon>Pterygota</taxon>
        <taxon>Neoptera</taxon>
        <taxon>Endopterygota</taxon>
        <taxon>Diptera</taxon>
        <taxon>Nematocera</taxon>
        <taxon>Chironomoidea</taxon>
        <taxon>Chironomidae</taxon>
        <taxon>Clunio</taxon>
    </lineage>
</organism>
<keyword evidence="9" id="KW-0325">Glycoprotein</keyword>
<keyword evidence="6" id="KW-0130">Cell adhesion</keyword>
<protein>
    <submittedName>
        <fullName evidence="12">CLUMA_CG021286, isoform A</fullName>
    </submittedName>
</protein>
<evidence type="ECO:0000256" key="9">
    <source>
        <dbReference type="ARBA" id="ARBA00023180"/>
    </source>
</evidence>
<sequence>MKSLVFCLLLVIGVQGIELICNYITVDWKDGAYICDAVNFTATKRYLEVDSLHGEHIENKTNFDVTAIRIDSQTAEYMPWGFDKFFPNMTDYAIIESKLEKIQRSDLENLTFLKVLSLNDNEINQLLADTFDDMTNLEYLSLSKNKIKELPDNVFRALTNLQGLYIDSNELSEISFKVLENNTMLKELALNNNQLEYINSEIFGHLVNLEYVNLSSNKCIGIFITSIKHFGSARIKEILKLNCNNVEKKFEQCKEDYEKLRFHYNLLLLEEKNRKYKSDAG</sequence>
<evidence type="ECO:0000256" key="11">
    <source>
        <dbReference type="SAM" id="SignalP"/>
    </source>
</evidence>
<proteinExistence type="inferred from homology"/>
<dbReference type="Pfam" id="PF13855">
    <property type="entry name" value="LRR_8"/>
    <property type="match status" value="1"/>
</dbReference>